<dbReference type="EC" id="1.14.13.22" evidence="1"/>
<organism evidence="1">
    <name type="scientific">Ralstonia solanacearum</name>
    <name type="common">Pseudomonas solanacearum</name>
    <dbReference type="NCBI Taxonomy" id="305"/>
    <lineage>
        <taxon>Bacteria</taxon>
        <taxon>Pseudomonadati</taxon>
        <taxon>Pseudomonadota</taxon>
        <taxon>Betaproteobacteria</taxon>
        <taxon>Burkholderiales</taxon>
        <taxon>Burkholderiaceae</taxon>
        <taxon>Ralstonia</taxon>
        <taxon>Ralstonia solanacearum species complex</taxon>
    </lineage>
</organism>
<dbReference type="PANTHER" id="PTHR42877">
    <property type="entry name" value="L-ORNITHINE N(5)-MONOOXYGENASE-RELATED"/>
    <property type="match status" value="1"/>
</dbReference>
<dbReference type="PANTHER" id="PTHR42877:SF4">
    <property type="entry name" value="FAD_NAD(P)-BINDING DOMAIN-CONTAINING PROTEIN-RELATED"/>
    <property type="match status" value="1"/>
</dbReference>
<evidence type="ECO:0000313" key="1">
    <source>
        <dbReference type="EMBL" id="CUV14183.1"/>
    </source>
</evidence>
<keyword evidence="1" id="KW-0560">Oxidoreductase</keyword>
<dbReference type="Pfam" id="PF13450">
    <property type="entry name" value="NAD_binding_8"/>
    <property type="match status" value="1"/>
</dbReference>
<dbReference type="SUPFAM" id="SSF51905">
    <property type="entry name" value="FAD/NAD(P)-binding domain"/>
    <property type="match status" value="1"/>
</dbReference>
<proteinExistence type="predicted"/>
<name>A0A0S4TVW6_RALSL</name>
<dbReference type="InterPro" id="IPR036188">
    <property type="entry name" value="FAD/NAD-bd_sf"/>
</dbReference>
<dbReference type="AlphaFoldDB" id="A0A0S4TVW6"/>
<dbReference type="InterPro" id="IPR051209">
    <property type="entry name" value="FAD-bind_Monooxygenase_sf"/>
</dbReference>
<gene>
    <name evidence="1" type="ORF">RUN39_v1_730013</name>
</gene>
<dbReference type="Gene3D" id="3.50.50.60">
    <property type="entry name" value="FAD/NAD(P)-binding domain"/>
    <property type="match status" value="1"/>
</dbReference>
<dbReference type="EMBL" id="LN899819">
    <property type="protein sequence ID" value="CUV14183.1"/>
    <property type="molecule type" value="Genomic_DNA"/>
</dbReference>
<reference evidence="1" key="1">
    <citation type="submission" date="2015-10" db="EMBL/GenBank/DDBJ databases">
        <authorList>
            <person name="Gilbert D.G."/>
        </authorList>
    </citation>
    <scope>NUCLEOTIDE SEQUENCE</scope>
    <source>
        <strain evidence="1">Phyl III-seqv23</strain>
    </source>
</reference>
<protein>
    <submittedName>
        <fullName evidence="1">Cyclohexanone monooxygenase</fullName>
        <ecNumber evidence="1">1.14.13.22</ecNumber>
    </submittedName>
</protein>
<accession>A0A0S4TVW6</accession>
<dbReference type="GO" id="GO:0018667">
    <property type="term" value="F:cyclohexanone monooxygenase activity"/>
    <property type="evidence" value="ECO:0007669"/>
    <property type="project" value="UniProtKB-EC"/>
</dbReference>
<sequence length="151" mass="16678">MNARTDVPRAESCASAGRSNDVPDVIDIAVIGTSFAGLGMAIRLKQHGIDAFLVFEKAGSIGGTRRDNHYRGCACDVRSHLYSFSFAPNPDWSRMYSPQPEIRADLERCTDRLGVRPHMRFNHALSRAAFDMPPACGTWRWPTNAATVRAP</sequence>
<keyword evidence="1" id="KW-0503">Monooxygenase</keyword>